<evidence type="ECO:0000256" key="1">
    <source>
        <dbReference type="ARBA" id="ARBA00010641"/>
    </source>
</evidence>
<feature type="compositionally biased region" description="Polar residues" evidence="5">
    <location>
        <begin position="174"/>
        <end position="186"/>
    </location>
</feature>
<dbReference type="PANTHER" id="PTHR43133:SF63">
    <property type="entry name" value="RNA POLYMERASE SIGMA FACTOR FECI-RELATED"/>
    <property type="match status" value="1"/>
</dbReference>
<dbReference type="InterPro" id="IPR039425">
    <property type="entry name" value="RNA_pol_sigma-70-like"/>
</dbReference>
<organism evidence="7 8">
    <name type="scientific">Stenotrophomonas tumulicola</name>
    <dbReference type="NCBI Taxonomy" id="1685415"/>
    <lineage>
        <taxon>Bacteria</taxon>
        <taxon>Pseudomonadati</taxon>
        <taxon>Pseudomonadota</taxon>
        <taxon>Gammaproteobacteria</taxon>
        <taxon>Lysobacterales</taxon>
        <taxon>Lysobacteraceae</taxon>
        <taxon>Stenotrophomonas</taxon>
    </lineage>
</organism>
<dbReference type="GO" id="GO:0016987">
    <property type="term" value="F:sigma factor activity"/>
    <property type="evidence" value="ECO:0007669"/>
    <property type="project" value="UniProtKB-KW"/>
</dbReference>
<proteinExistence type="inferred from homology"/>
<dbReference type="EMBL" id="JACGXS010000001">
    <property type="protein sequence ID" value="MBA8680262.1"/>
    <property type="molecule type" value="Genomic_DNA"/>
</dbReference>
<name>A0A7W3FJ72_9GAMM</name>
<dbReference type="RefSeq" id="WP_182337442.1">
    <property type="nucleotide sequence ID" value="NZ_JACGXS010000001.1"/>
</dbReference>
<evidence type="ECO:0000256" key="3">
    <source>
        <dbReference type="ARBA" id="ARBA00023082"/>
    </source>
</evidence>
<dbReference type="PANTHER" id="PTHR43133">
    <property type="entry name" value="RNA POLYMERASE ECF-TYPE SIGMA FACTO"/>
    <property type="match status" value="1"/>
</dbReference>
<keyword evidence="8" id="KW-1185">Reference proteome</keyword>
<protein>
    <submittedName>
        <fullName evidence="7">RNA polymerase sigma factor</fullName>
    </submittedName>
</protein>
<dbReference type="InterPro" id="IPR036388">
    <property type="entry name" value="WH-like_DNA-bd_sf"/>
</dbReference>
<evidence type="ECO:0000313" key="7">
    <source>
        <dbReference type="EMBL" id="MBA8680262.1"/>
    </source>
</evidence>
<accession>A0A7W3FJ72</accession>
<evidence type="ECO:0000256" key="5">
    <source>
        <dbReference type="SAM" id="MobiDB-lite"/>
    </source>
</evidence>
<reference evidence="7 8" key="1">
    <citation type="submission" date="2020-08" db="EMBL/GenBank/DDBJ databases">
        <title>Stenotrophomonas tumulicola JCM 30961.</title>
        <authorList>
            <person name="Deng Y."/>
        </authorList>
    </citation>
    <scope>NUCLEOTIDE SEQUENCE [LARGE SCALE GENOMIC DNA]</scope>
    <source>
        <strain evidence="7 8">JCM 30961</strain>
    </source>
</reference>
<dbReference type="GO" id="GO:0006352">
    <property type="term" value="P:DNA-templated transcription initiation"/>
    <property type="evidence" value="ECO:0007669"/>
    <property type="project" value="InterPro"/>
</dbReference>
<comment type="caution">
    <text evidence="7">The sequence shown here is derived from an EMBL/GenBank/DDBJ whole genome shotgun (WGS) entry which is preliminary data.</text>
</comment>
<comment type="similarity">
    <text evidence="1">Belongs to the sigma-70 factor family. ECF subfamily.</text>
</comment>
<dbReference type="AlphaFoldDB" id="A0A7W3FJ72"/>
<gene>
    <name evidence="7" type="ORF">H4O11_00355</name>
</gene>
<dbReference type="GO" id="GO:0003677">
    <property type="term" value="F:DNA binding"/>
    <property type="evidence" value="ECO:0007669"/>
    <property type="project" value="InterPro"/>
</dbReference>
<keyword evidence="4" id="KW-0804">Transcription</keyword>
<keyword evidence="3" id="KW-0731">Sigma factor</keyword>
<dbReference type="Gene3D" id="1.10.1740.10">
    <property type="match status" value="1"/>
</dbReference>
<dbReference type="InterPro" id="IPR013325">
    <property type="entry name" value="RNA_pol_sigma_r2"/>
</dbReference>
<dbReference type="Gene3D" id="1.10.10.10">
    <property type="entry name" value="Winged helix-like DNA-binding domain superfamily/Winged helix DNA-binding domain"/>
    <property type="match status" value="1"/>
</dbReference>
<dbReference type="Pfam" id="PF08281">
    <property type="entry name" value="Sigma70_r4_2"/>
    <property type="match status" value="1"/>
</dbReference>
<dbReference type="InterPro" id="IPR014284">
    <property type="entry name" value="RNA_pol_sigma-70_dom"/>
</dbReference>
<evidence type="ECO:0000259" key="6">
    <source>
        <dbReference type="Pfam" id="PF08281"/>
    </source>
</evidence>
<dbReference type="Proteomes" id="UP000547058">
    <property type="component" value="Unassembled WGS sequence"/>
</dbReference>
<dbReference type="InterPro" id="IPR013324">
    <property type="entry name" value="RNA_pol_sigma_r3/r4-like"/>
</dbReference>
<feature type="domain" description="RNA polymerase sigma factor 70 region 4 type 2" evidence="6">
    <location>
        <begin position="102"/>
        <end position="154"/>
    </location>
</feature>
<dbReference type="InterPro" id="IPR013249">
    <property type="entry name" value="RNA_pol_sigma70_r4_t2"/>
</dbReference>
<dbReference type="NCBIfam" id="TIGR02937">
    <property type="entry name" value="sigma70-ECF"/>
    <property type="match status" value="1"/>
</dbReference>
<evidence type="ECO:0000256" key="4">
    <source>
        <dbReference type="ARBA" id="ARBA00023163"/>
    </source>
</evidence>
<dbReference type="SUPFAM" id="SSF88946">
    <property type="entry name" value="Sigma2 domain of RNA polymerase sigma factors"/>
    <property type="match status" value="1"/>
</dbReference>
<evidence type="ECO:0000256" key="2">
    <source>
        <dbReference type="ARBA" id="ARBA00023015"/>
    </source>
</evidence>
<keyword evidence="2" id="KW-0805">Transcription regulation</keyword>
<dbReference type="SUPFAM" id="SSF88659">
    <property type="entry name" value="Sigma3 and sigma4 domains of RNA polymerase sigma factors"/>
    <property type="match status" value="1"/>
</dbReference>
<evidence type="ECO:0000313" key="8">
    <source>
        <dbReference type="Proteomes" id="UP000547058"/>
    </source>
</evidence>
<sequence>MARAILPHEGIVRNWLARRWGRTLDVDDVLQEAYCRLSELDSVAHIQNGRAYFFATARAVAIDMTRAAKVVNVRNLTEIDWEDVMDEGAQPDRVAEAGQALLQLDELLSRLSWTGRQVIELRRIHGLSQAETAHRLGVTENVVENHIVRGLRSLLKAIEEQAAPTQRKGEPGWTPTTATIKGTNRLHTGRRRPRSGG</sequence>
<feature type="region of interest" description="Disordered" evidence="5">
    <location>
        <begin position="162"/>
        <end position="197"/>
    </location>
</feature>
<feature type="compositionally biased region" description="Basic residues" evidence="5">
    <location>
        <begin position="187"/>
        <end position="197"/>
    </location>
</feature>